<dbReference type="InterPro" id="IPR019727">
    <property type="entry name" value="ATP_synth_F0_fsu_mt_fun"/>
</dbReference>
<reference evidence="8 9" key="1">
    <citation type="submission" date="2017-03" db="EMBL/GenBank/DDBJ databases">
        <title>Genomes of endolithic fungi from Antarctica.</title>
        <authorList>
            <person name="Coleine C."/>
            <person name="Masonjones S."/>
            <person name="Stajich J.E."/>
        </authorList>
    </citation>
    <scope>NUCLEOTIDE SEQUENCE [LARGE SCALE GENOMIC DNA]</scope>
    <source>
        <strain evidence="8 9">CCFEE 6314</strain>
    </source>
</reference>
<dbReference type="InterPro" id="IPR052337">
    <property type="entry name" value="SAT4-like"/>
</dbReference>
<feature type="transmembrane region" description="Helical" evidence="6">
    <location>
        <begin position="227"/>
        <end position="245"/>
    </location>
</feature>
<dbReference type="AlphaFoldDB" id="A0A438NEK4"/>
<evidence type="ECO:0000313" key="9">
    <source>
        <dbReference type="Proteomes" id="UP000288859"/>
    </source>
</evidence>
<evidence type="ECO:0000256" key="3">
    <source>
        <dbReference type="ARBA" id="ARBA00022989"/>
    </source>
</evidence>
<dbReference type="GO" id="GO:0016020">
    <property type="term" value="C:membrane"/>
    <property type="evidence" value="ECO:0007669"/>
    <property type="project" value="UniProtKB-SubCell"/>
</dbReference>
<keyword evidence="3 6" id="KW-1133">Transmembrane helix</keyword>
<dbReference type="Pfam" id="PF20684">
    <property type="entry name" value="Fung_rhodopsin"/>
    <property type="match status" value="1"/>
</dbReference>
<sequence length="419" mass="46852">MAVQLCSGCEIVSFGIGGRGGHLVIPSLIAPILSSCLVLNRLYWRIKLLGRLGWDDYCIILSVIFLIIQCSASIAAVNYGYGRPLKTMNTDQAAEALKASLSISSTLLQSRYFFLVQIFYKLTINFTKLSILFLYQRIFVDRKYFVRTCWVLVYIVLLACVSLTTATIMQCNPIQSAWHRWDMKSSCINIYALWYSNAIYNILTDFIIILVVPPVIFTLNISWRQKLALTCIFGLGIIVCAASISRLTTLYSSAYGNDPTAGSLVSTIWTTIEAGLGTICANLPMLRTPELLDLMLWIDQTASSSLPTHLRLFESPLTMSFVIRRSVSTLVPPKVANPQGLGAAKDAIRMARIVKFYEKLPKGPAPKREATGLLGRYQAKYFGENPSAAPIWHAIFGIMAVGYSMEYYFHLRHHKNNAH</sequence>
<comment type="similarity">
    <text evidence="5">Belongs to the SAT4 family.</text>
</comment>
<feature type="transmembrane region" description="Helical" evidence="6">
    <location>
        <begin position="391"/>
        <end position="409"/>
    </location>
</feature>
<protein>
    <recommendedName>
        <fullName evidence="7">Rhodopsin domain-containing protein</fullName>
    </recommendedName>
</protein>
<keyword evidence="4 6" id="KW-0472">Membrane</keyword>
<comment type="subcellular location">
    <subcellularLocation>
        <location evidence="1">Membrane</location>
        <topology evidence="1">Multi-pass membrane protein</topology>
    </subcellularLocation>
</comment>
<feature type="domain" description="Rhodopsin" evidence="7">
    <location>
        <begin position="41"/>
        <end position="289"/>
    </location>
</feature>
<proteinExistence type="inferred from homology"/>
<feature type="transmembrane region" description="Helical" evidence="6">
    <location>
        <begin position="112"/>
        <end position="135"/>
    </location>
</feature>
<evidence type="ECO:0000313" key="8">
    <source>
        <dbReference type="EMBL" id="RVX74158.1"/>
    </source>
</evidence>
<dbReference type="InterPro" id="IPR049326">
    <property type="entry name" value="Rhodopsin_dom_fungi"/>
</dbReference>
<dbReference type="OrthoDB" id="10017208at2759"/>
<dbReference type="PANTHER" id="PTHR33048:SF55">
    <property type="entry name" value="INTEGRAL MEMBRANE PROTEIN"/>
    <property type="match status" value="1"/>
</dbReference>
<dbReference type="EMBL" id="NAJM01000005">
    <property type="protein sequence ID" value="RVX74158.1"/>
    <property type="molecule type" value="Genomic_DNA"/>
</dbReference>
<dbReference type="GO" id="GO:0015986">
    <property type="term" value="P:proton motive force-driven ATP synthesis"/>
    <property type="evidence" value="ECO:0007669"/>
    <property type="project" value="InterPro"/>
</dbReference>
<gene>
    <name evidence="8" type="ORF">B0A52_01990</name>
</gene>
<evidence type="ECO:0000256" key="1">
    <source>
        <dbReference type="ARBA" id="ARBA00004141"/>
    </source>
</evidence>
<dbReference type="Proteomes" id="UP000288859">
    <property type="component" value="Unassembled WGS sequence"/>
</dbReference>
<evidence type="ECO:0000259" key="7">
    <source>
        <dbReference type="Pfam" id="PF20684"/>
    </source>
</evidence>
<evidence type="ECO:0000256" key="2">
    <source>
        <dbReference type="ARBA" id="ARBA00022692"/>
    </source>
</evidence>
<feature type="transmembrane region" description="Helical" evidence="6">
    <location>
        <begin position="198"/>
        <end position="220"/>
    </location>
</feature>
<evidence type="ECO:0000256" key="4">
    <source>
        <dbReference type="ARBA" id="ARBA00023136"/>
    </source>
</evidence>
<accession>A0A438NEK4</accession>
<evidence type="ECO:0000256" key="5">
    <source>
        <dbReference type="ARBA" id="ARBA00038359"/>
    </source>
</evidence>
<dbReference type="Pfam" id="PF10791">
    <property type="entry name" value="F1F0-ATPsyn_F"/>
    <property type="match status" value="1"/>
</dbReference>
<feature type="transmembrane region" description="Helical" evidence="6">
    <location>
        <begin position="56"/>
        <end position="81"/>
    </location>
</feature>
<comment type="caution">
    <text evidence="8">The sequence shown here is derived from an EMBL/GenBank/DDBJ whole genome shotgun (WGS) entry which is preliminary data.</text>
</comment>
<feature type="transmembrane region" description="Helical" evidence="6">
    <location>
        <begin position="23"/>
        <end position="44"/>
    </location>
</feature>
<dbReference type="VEuPathDB" id="FungiDB:PV10_04756"/>
<name>A0A438NEK4_EXOME</name>
<dbReference type="PANTHER" id="PTHR33048">
    <property type="entry name" value="PTH11-LIKE INTEGRAL MEMBRANE PROTEIN (AFU_ORTHOLOGUE AFUA_5G11245)"/>
    <property type="match status" value="1"/>
</dbReference>
<feature type="transmembrane region" description="Helical" evidence="6">
    <location>
        <begin position="144"/>
        <end position="169"/>
    </location>
</feature>
<keyword evidence="2 6" id="KW-0812">Transmembrane</keyword>
<organism evidence="8 9">
    <name type="scientific">Exophiala mesophila</name>
    <name type="common">Black yeast-like fungus</name>
    <dbReference type="NCBI Taxonomy" id="212818"/>
    <lineage>
        <taxon>Eukaryota</taxon>
        <taxon>Fungi</taxon>
        <taxon>Dikarya</taxon>
        <taxon>Ascomycota</taxon>
        <taxon>Pezizomycotina</taxon>
        <taxon>Eurotiomycetes</taxon>
        <taxon>Chaetothyriomycetidae</taxon>
        <taxon>Chaetothyriales</taxon>
        <taxon>Herpotrichiellaceae</taxon>
        <taxon>Exophiala</taxon>
    </lineage>
</organism>
<evidence type="ECO:0000256" key="6">
    <source>
        <dbReference type="SAM" id="Phobius"/>
    </source>
</evidence>